<feature type="region of interest" description="Disordered" evidence="1">
    <location>
        <begin position="1"/>
        <end position="28"/>
    </location>
</feature>
<dbReference type="AlphaFoldDB" id="A0AAV4MTM2"/>
<name>A0AAV4MTM2_CAEEX</name>
<evidence type="ECO:0000313" key="3">
    <source>
        <dbReference type="Proteomes" id="UP001054945"/>
    </source>
</evidence>
<proteinExistence type="predicted"/>
<gene>
    <name evidence="2" type="ORF">CEXT_300951</name>
</gene>
<evidence type="ECO:0000313" key="2">
    <source>
        <dbReference type="EMBL" id="GIX74741.1"/>
    </source>
</evidence>
<feature type="compositionally biased region" description="Polar residues" evidence="1">
    <location>
        <begin position="1"/>
        <end position="20"/>
    </location>
</feature>
<evidence type="ECO:0000256" key="1">
    <source>
        <dbReference type="SAM" id="MobiDB-lite"/>
    </source>
</evidence>
<sequence length="122" mass="13461">MYGRPTSSQEPSCQETTTANDEPAQEGPDYDEFVIYRHPTASLAIAAAKDPTGTHYSLLDHRYLSTQKKILILIVADDGGKVKSFQIKMPLSDPLTIHNITCNVDAILSQKDFIDTLLKGSH</sequence>
<protein>
    <submittedName>
        <fullName evidence="2">Uncharacterized protein</fullName>
    </submittedName>
</protein>
<reference evidence="2 3" key="1">
    <citation type="submission" date="2021-06" db="EMBL/GenBank/DDBJ databases">
        <title>Caerostris extrusa draft genome.</title>
        <authorList>
            <person name="Kono N."/>
            <person name="Arakawa K."/>
        </authorList>
    </citation>
    <scope>NUCLEOTIDE SEQUENCE [LARGE SCALE GENOMIC DNA]</scope>
</reference>
<keyword evidence="3" id="KW-1185">Reference proteome</keyword>
<comment type="caution">
    <text evidence="2">The sequence shown here is derived from an EMBL/GenBank/DDBJ whole genome shotgun (WGS) entry which is preliminary data.</text>
</comment>
<dbReference type="EMBL" id="BPLR01002523">
    <property type="protein sequence ID" value="GIX74741.1"/>
    <property type="molecule type" value="Genomic_DNA"/>
</dbReference>
<accession>A0AAV4MTM2</accession>
<dbReference type="Proteomes" id="UP001054945">
    <property type="component" value="Unassembled WGS sequence"/>
</dbReference>
<organism evidence="2 3">
    <name type="scientific">Caerostris extrusa</name>
    <name type="common">Bark spider</name>
    <name type="synonym">Caerostris bankana</name>
    <dbReference type="NCBI Taxonomy" id="172846"/>
    <lineage>
        <taxon>Eukaryota</taxon>
        <taxon>Metazoa</taxon>
        <taxon>Ecdysozoa</taxon>
        <taxon>Arthropoda</taxon>
        <taxon>Chelicerata</taxon>
        <taxon>Arachnida</taxon>
        <taxon>Araneae</taxon>
        <taxon>Araneomorphae</taxon>
        <taxon>Entelegynae</taxon>
        <taxon>Araneoidea</taxon>
        <taxon>Araneidae</taxon>
        <taxon>Caerostris</taxon>
    </lineage>
</organism>